<dbReference type="InterPro" id="IPR051531">
    <property type="entry name" value="N-acetyltransferase"/>
</dbReference>
<organism evidence="2 3">
    <name type="scientific">Nocardia tenerifensis</name>
    <dbReference type="NCBI Taxonomy" id="228006"/>
    <lineage>
        <taxon>Bacteria</taxon>
        <taxon>Bacillati</taxon>
        <taxon>Actinomycetota</taxon>
        <taxon>Actinomycetes</taxon>
        <taxon>Mycobacteriales</taxon>
        <taxon>Nocardiaceae</taxon>
        <taxon>Nocardia</taxon>
    </lineage>
</organism>
<evidence type="ECO:0000259" key="1">
    <source>
        <dbReference type="PROSITE" id="PS51186"/>
    </source>
</evidence>
<proteinExistence type="predicted"/>
<comment type="caution">
    <text evidence="2">The sequence shown here is derived from an EMBL/GenBank/DDBJ whole genome shotgun (WGS) entry which is preliminary data.</text>
</comment>
<keyword evidence="2" id="KW-0808">Transferase</keyword>
<dbReference type="EMBL" id="QJKF01000001">
    <property type="protein sequence ID" value="PXX71398.1"/>
    <property type="molecule type" value="Genomic_DNA"/>
</dbReference>
<evidence type="ECO:0000313" key="2">
    <source>
        <dbReference type="EMBL" id="PXX71398.1"/>
    </source>
</evidence>
<dbReference type="Pfam" id="PF13302">
    <property type="entry name" value="Acetyltransf_3"/>
    <property type="match status" value="1"/>
</dbReference>
<accession>A0A318KAN6</accession>
<reference evidence="2 3" key="1">
    <citation type="submission" date="2018-05" db="EMBL/GenBank/DDBJ databases">
        <title>Genomic Encyclopedia of Type Strains, Phase IV (KMG-IV): sequencing the most valuable type-strain genomes for metagenomic binning, comparative biology and taxonomic classification.</title>
        <authorList>
            <person name="Goeker M."/>
        </authorList>
    </citation>
    <scope>NUCLEOTIDE SEQUENCE [LARGE SCALE GENOMIC DNA]</scope>
    <source>
        <strain evidence="2 3">DSM 44704</strain>
    </source>
</reference>
<dbReference type="AlphaFoldDB" id="A0A318KAN6"/>
<dbReference type="PANTHER" id="PTHR43792:SF1">
    <property type="entry name" value="N-ACETYLTRANSFERASE DOMAIN-CONTAINING PROTEIN"/>
    <property type="match status" value="1"/>
</dbReference>
<protein>
    <submittedName>
        <fullName evidence="2">RimJ/RimL family protein N-acetyltransferase</fullName>
    </submittedName>
</protein>
<dbReference type="Proteomes" id="UP000247569">
    <property type="component" value="Unassembled WGS sequence"/>
</dbReference>
<dbReference type="PANTHER" id="PTHR43792">
    <property type="entry name" value="GNAT FAMILY, PUTATIVE (AFU_ORTHOLOGUE AFUA_3G00765)-RELATED-RELATED"/>
    <property type="match status" value="1"/>
</dbReference>
<evidence type="ECO:0000313" key="3">
    <source>
        <dbReference type="Proteomes" id="UP000247569"/>
    </source>
</evidence>
<feature type="domain" description="N-acetyltransferase" evidence="1">
    <location>
        <begin position="31"/>
        <end position="199"/>
    </location>
</feature>
<dbReference type="SUPFAM" id="SSF55729">
    <property type="entry name" value="Acyl-CoA N-acyltransferases (Nat)"/>
    <property type="match status" value="1"/>
</dbReference>
<name>A0A318KAN6_9NOCA</name>
<dbReference type="InterPro" id="IPR016181">
    <property type="entry name" value="Acyl_CoA_acyltransferase"/>
</dbReference>
<sequence length="201" mass="22121">MTRTPSESDSVRPQSMPGALAPVVALDGYGLHLREWADDDVPAMVTLFDETEVDRWTPLRRPFDHAEARAYLDRARVHRAEGRGIQLAITTDARTPRGEILLFRAGLDESVPERPDAELAYAIGSAHRGQGLATRAVRLITEYAYRELGVRHVLLRIDPANLASVAVARATGFELTGAPPFTRAHSGPLHTWCHNADLPTT</sequence>
<keyword evidence="3" id="KW-1185">Reference proteome</keyword>
<dbReference type="PROSITE" id="PS51186">
    <property type="entry name" value="GNAT"/>
    <property type="match status" value="1"/>
</dbReference>
<gene>
    <name evidence="2" type="ORF">DFR70_101820</name>
</gene>
<dbReference type="InterPro" id="IPR000182">
    <property type="entry name" value="GNAT_dom"/>
</dbReference>
<dbReference type="GO" id="GO:0016747">
    <property type="term" value="F:acyltransferase activity, transferring groups other than amino-acyl groups"/>
    <property type="evidence" value="ECO:0007669"/>
    <property type="project" value="InterPro"/>
</dbReference>
<dbReference type="Gene3D" id="3.40.630.30">
    <property type="match status" value="1"/>
</dbReference>